<reference evidence="1" key="1">
    <citation type="submission" date="2021-06" db="EMBL/GenBank/DDBJ databases">
        <title>Elioraea tepida, sp. nov., a moderately thermophilic aerobic anoxygenic phototrophic bacterium isolated from an alkaline siliceous hot spring mat community in Yellowstone National Park, WY, USA.</title>
        <authorList>
            <person name="Saini M.K."/>
            <person name="Yoshida S."/>
            <person name="Sebastian A."/>
            <person name="Hirose S."/>
            <person name="Hara E."/>
            <person name="Tamaki H."/>
            <person name="Soulier N.T."/>
            <person name="Albert I."/>
            <person name="Hanada S."/>
            <person name="Bryant D.A."/>
            <person name="Tank M."/>
        </authorList>
    </citation>
    <scope>NUCLEOTIDE SEQUENCE</scope>
    <source>
        <strain evidence="1">MS-P2</strain>
    </source>
</reference>
<dbReference type="EMBL" id="CP076448">
    <property type="protein sequence ID" value="QXM24819.1"/>
    <property type="molecule type" value="Genomic_DNA"/>
</dbReference>
<keyword evidence="2" id="KW-1185">Reference proteome</keyword>
<gene>
    <name evidence="1" type="ORF">KO353_00635</name>
</gene>
<protein>
    <submittedName>
        <fullName evidence="1">Uncharacterized protein</fullName>
    </submittedName>
</protein>
<organism evidence="1 2">
    <name type="scientific">Elioraea tepida</name>
    <dbReference type="NCBI Taxonomy" id="2843330"/>
    <lineage>
        <taxon>Bacteria</taxon>
        <taxon>Pseudomonadati</taxon>
        <taxon>Pseudomonadota</taxon>
        <taxon>Alphaproteobacteria</taxon>
        <taxon>Acetobacterales</taxon>
        <taxon>Elioraeaceae</taxon>
        <taxon>Elioraea</taxon>
    </lineage>
</organism>
<dbReference type="Proteomes" id="UP000694001">
    <property type="component" value="Chromosome"/>
</dbReference>
<proteinExistence type="predicted"/>
<evidence type="ECO:0000313" key="1">
    <source>
        <dbReference type="EMBL" id="QXM24819.1"/>
    </source>
</evidence>
<dbReference type="RefSeq" id="WP_218285876.1">
    <property type="nucleotide sequence ID" value="NZ_CP076448.1"/>
</dbReference>
<accession>A0A975YJM7</accession>
<sequence length="75" mass="8101">MFGTMSAALRARCVRVVSAFRLALALALIDLLAALLQRRLVGAGGAWPWVRLATRLAGLPLRRGPSHCAHRRGGR</sequence>
<evidence type="ECO:0000313" key="2">
    <source>
        <dbReference type="Proteomes" id="UP000694001"/>
    </source>
</evidence>
<dbReference type="AlphaFoldDB" id="A0A975YJM7"/>
<dbReference type="KEGG" id="elio:KO353_00635"/>
<name>A0A975YJM7_9PROT</name>